<keyword evidence="2" id="KW-0732">Signal</keyword>
<name>A0A0L8APG2_9BACT</name>
<dbReference type="OrthoDB" id="1440774at2"/>
<organism evidence="3 4">
    <name type="scientific">Roseivirga seohaensis subsp. aquiponti</name>
    <dbReference type="NCBI Taxonomy" id="1566026"/>
    <lineage>
        <taxon>Bacteria</taxon>
        <taxon>Pseudomonadati</taxon>
        <taxon>Bacteroidota</taxon>
        <taxon>Cytophagia</taxon>
        <taxon>Cytophagales</taxon>
        <taxon>Roseivirgaceae</taxon>
        <taxon>Roseivirga</taxon>
    </lineage>
</organism>
<evidence type="ECO:0008006" key="5">
    <source>
        <dbReference type="Google" id="ProtNLM"/>
    </source>
</evidence>
<dbReference type="AlphaFoldDB" id="A0A0L8APG2"/>
<gene>
    <name evidence="3" type="ORF">OB69_03855</name>
</gene>
<dbReference type="PATRIC" id="fig|1566026.4.peg.2542"/>
<dbReference type="RefSeq" id="WP_053222363.1">
    <property type="nucleotide sequence ID" value="NZ_JSVA01000004.1"/>
</dbReference>
<accession>A0A0L8APG2</accession>
<evidence type="ECO:0000256" key="1">
    <source>
        <dbReference type="SAM" id="MobiDB-lite"/>
    </source>
</evidence>
<dbReference type="Proteomes" id="UP000036908">
    <property type="component" value="Unassembled WGS sequence"/>
</dbReference>
<evidence type="ECO:0000313" key="3">
    <source>
        <dbReference type="EMBL" id="KOF04126.1"/>
    </source>
</evidence>
<dbReference type="NCBIfam" id="TIGR01200">
    <property type="entry name" value="GLPGLI"/>
    <property type="match status" value="1"/>
</dbReference>
<feature type="region of interest" description="Disordered" evidence="1">
    <location>
        <begin position="254"/>
        <end position="281"/>
    </location>
</feature>
<sequence length="281" mass="31287">MKKLKKTIMLLLGIITAGTLTLNAQNFQGIATYQSARKMGGLSIKGDGMSPEMEKQIQESLKKQMQKEYELKFNLTESTWAEVESLEGAPATAAGGVVMRISSNSGTKYKNTADNLFLNETEVFSKPFLVESELKNREWQLTNETKKIGNYTAQKAIFSEIVERTVISFDNDDKESTVTSDTINIEAWFTPEIPVSQGPDDFWGLPGLIMEITDGKITYLCTKVILNPEEGVKIKKPSKGKKVTPEELKVIRDEKTKEMMEKYSQGTNGDGKSFTIKIGGN</sequence>
<keyword evidence="4" id="KW-1185">Reference proteome</keyword>
<dbReference type="InterPro" id="IPR005901">
    <property type="entry name" value="GLPGLI"/>
</dbReference>
<comment type="caution">
    <text evidence="3">The sequence shown here is derived from an EMBL/GenBank/DDBJ whole genome shotgun (WGS) entry which is preliminary data.</text>
</comment>
<protein>
    <recommendedName>
        <fullName evidence="5">GLPGLI family protein</fullName>
    </recommendedName>
</protein>
<evidence type="ECO:0000313" key="4">
    <source>
        <dbReference type="Proteomes" id="UP000036908"/>
    </source>
</evidence>
<reference evidence="4" key="1">
    <citation type="submission" date="2014-11" db="EMBL/GenBank/DDBJ databases">
        <title>Genome sequencing of Roseivirga sp. D-25.</title>
        <authorList>
            <person name="Selvaratnam C."/>
            <person name="Thevarajoo S."/>
            <person name="Goh K.M."/>
            <person name="Eee R."/>
            <person name="Chan K.-G."/>
            <person name="Chong C.S."/>
        </authorList>
    </citation>
    <scope>NUCLEOTIDE SEQUENCE [LARGE SCALE GENOMIC DNA]</scope>
    <source>
        <strain evidence="4">D-25</strain>
    </source>
</reference>
<dbReference type="Pfam" id="PF09697">
    <property type="entry name" value="Porph_ging"/>
    <property type="match status" value="1"/>
</dbReference>
<proteinExistence type="predicted"/>
<feature type="chain" id="PRO_5005580646" description="GLPGLI family protein" evidence="2">
    <location>
        <begin position="25"/>
        <end position="281"/>
    </location>
</feature>
<feature type="signal peptide" evidence="2">
    <location>
        <begin position="1"/>
        <end position="24"/>
    </location>
</feature>
<evidence type="ECO:0000256" key="2">
    <source>
        <dbReference type="SAM" id="SignalP"/>
    </source>
</evidence>
<dbReference type="EMBL" id="JSVA01000004">
    <property type="protein sequence ID" value="KOF04126.1"/>
    <property type="molecule type" value="Genomic_DNA"/>
</dbReference>